<accession>A0AA39P3T3</accession>
<sequence>MSNTLYTIAAASRITMIRNTLSLDFEKAAVSPFCDDVVGRTSSSIVKCYSMKGIESTVSDAGPGTFTFPTVTTTVQISIQINKRPSNSDDTGTLDRQSHLAPPLLVHDKTQQDMRNLWTLLAAFLKLRSSDLPGYQISFLEGAEYSVSESSDNTSNPVKGSFVHANAYFRQTSLLTTLPGPFTALCALLIPFPHLLHLTLALYFEAYVSTFSTLVLVIDFDSHQPEIDNSSGDIITRFPAVMPVLHLILIPTLLNYDICPSSQRWPWR</sequence>
<name>A0AA39P3T3_9AGAR</name>
<evidence type="ECO:0000313" key="2">
    <source>
        <dbReference type="Proteomes" id="UP001175227"/>
    </source>
</evidence>
<dbReference type="AlphaFoldDB" id="A0AA39P3T3"/>
<dbReference type="EMBL" id="JAUEPR010000018">
    <property type="protein sequence ID" value="KAK0477052.1"/>
    <property type="molecule type" value="Genomic_DNA"/>
</dbReference>
<gene>
    <name evidence="1" type="ORF">IW261DRAFT_1566516</name>
</gene>
<reference evidence="1" key="1">
    <citation type="submission" date="2023-06" db="EMBL/GenBank/DDBJ databases">
        <authorList>
            <consortium name="Lawrence Berkeley National Laboratory"/>
            <person name="Ahrendt S."/>
            <person name="Sahu N."/>
            <person name="Indic B."/>
            <person name="Wong-Bajracharya J."/>
            <person name="Merenyi Z."/>
            <person name="Ke H.-M."/>
            <person name="Monk M."/>
            <person name="Kocsube S."/>
            <person name="Drula E."/>
            <person name="Lipzen A."/>
            <person name="Balint B."/>
            <person name="Henrissat B."/>
            <person name="Andreopoulos B."/>
            <person name="Martin F.M."/>
            <person name="Harder C.B."/>
            <person name="Rigling D."/>
            <person name="Ford K.L."/>
            <person name="Foster G.D."/>
            <person name="Pangilinan J."/>
            <person name="Papanicolaou A."/>
            <person name="Barry K."/>
            <person name="LaButti K."/>
            <person name="Viragh M."/>
            <person name="Koriabine M."/>
            <person name="Yan M."/>
            <person name="Riley R."/>
            <person name="Champramary S."/>
            <person name="Plett K.L."/>
            <person name="Tsai I.J."/>
            <person name="Slot J."/>
            <person name="Sipos G."/>
            <person name="Plett J."/>
            <person name="Nagy L.G."/>
            <person name="Grigoriev I.V."/>
        </authorList>
    </citation>
    <scope>NUCLEOTIDE SEQUENCE</scope>
    <source>
        <strain evidence="1">ICMP 16352</strain>
    </source>
</reference>
<protein>
    <submittedName>
        <fullName evidence="1">Uncharacterized protein</fullName>
    </submittedName>
</protein>
<organism evidence="1 2">
    <name type="scientific">Armillaria novae-zelandiae</name>
    <dbReference type="NCBI Taxonomy" id="153914"/>
    <lineage>
        <taxon>Eukaryota</taxon>
        <taxon>Fungi</taxon>
        <taxon>Dikarya</taxon>
        <taxon>Basidiomycota</taxon>
        <taxon>Agaricomycotina</taxon>
        <taxon>Agaricomycetes</taxon>
        <taxon>Agaricomycetidae</taxon>
        <taxon>Agaricales</taxon>
        <taxon>Marasmiineae</taxon>
        <taxon>Physalacriaceae</taxon>
        <taxon>Armillaria</taxon>
    </lineage>
</organism>
<comment type="caution">
    <text evidence="1">The sequence shown here is derived from an EMBL/GenBank/DDBJ whole genome shotgun (WGS) entry which is preliminary data.</text>
</comment>
<keyword evidence="2" id="KW-1185">Reference proteome</keyword>
<evidence type="ECO:0000313" key="1">
    <source>
        <dbReference type="EMBL" id="KAK0477052.1"/>
    </source>
</evidence>
<dbReference type="Proteomes" id="UP001175227">
    <property type="component" value="Unassembled WGS sequence"/>
</dbReference>
<proteinExistence type="predicted"/>